<keyword evidence="5" id="KW-0998">Cell outer membrane</keyword>
<organism evidence="8 9">
    <name type="scientific">Dysgonomonas alginatilytica</name>
    <dbReference type="NCBI Taxonomy" id="1605892"/>
    <lineage>
        <taxon>Bacteria</taxon>
        <taxon>Pseudomonadati</taxon>
        <taxon>Bacteroidota</taxon>
        <taxon>Bacteroidia</taxon>
        <taxon>Bacteroidales</taxon>
        <taxon>Dysgonomonadaceae</taxon>
        <taxon>Dysgonomonas</taxon>
    </lineage>
</organism>
<dbReference type="EMBL" id="QICL01000008">
    <property type="protein sequence ID" value="PXV65024.1"/>
    <property type="molecule type" value="Genomic_DNA"/>
</dbReference>
<accession>A0A2V3PWT4</accession>
<dbReference type="GO" id="GO:0009279">
    <property type="term" value="C:cell outer membrane"/>
    <property type="evidence" value="ECO:0007669"/>
    <property type="project" value="UniProtKB-SubCell"/>
</dbReference>
<sequence length="512" mass="58577">MNAKKIIGLMMIITLLSTSCSDFFDNDPKTALTEEEAYLNHTEALIGSLYNQWRDIRKDRGGLMFQLGSDESQQGAFQVSTDRDQAALDRYDGSLSPSNNALTQQWDSRWRLVSAAAKAVKNLEINTPEELKPLLGEACFIRAVLNFELTQYWGEIPLIDAKITPVHGLTRQPLALVYDLIIKDLERAEQYLPEKQTDKRKVSKGAAQALLGKVYLSALIESGIRDYAKAAEYFKKVIDNGNYRLVANYADLFDPNKPNTTESIYEYQFSIVYPDNNQIQWQTGSRALADVANGYCYFGGYDLILPTIYCYNNASEGGIWEDGDLRKSESIRYDFQYDDYKPTLPGGFGGDELDPHIKKYEDKRTDRVTSFWYSGKNVHYLRLADIYLCYAECLNETGKTSDAVNIVNANIRSRAWGGSLPDNKKWSTGMSQEDFRKNIMDERMRELCFEGWRRMDLIRTGKFVELVKTHNKWTKASGTIQQFHSRYPIPLTEIKQNEDISEEDQNPGYGNY</sequence>
<comment type="subcellular location">
    <subcellularLocation>
        <location evidence="1">Cell outer membrane</location>
    </subcellularLocation>
</comment>
<dbReference type="InterPro" id="IPR012944">
    <property type="entry name" value="SusD_RagB_dom"/>
</dbReference>
<evidence type="ECO:0000256" key="5">
    <source>
        <dbReference type="ARBA" id="ARBA00023237"/>
    </source>
</evidence>
<dbReference type="RefSeq" id="WP_110310390.1">
    <property type="nucleotide sequence ID" value="NZ_QICL01000008.1"/>
</dbReference>
<comment type="caution">
    <text evidence="8">The sequence shown here is derived from an EMBL/GenBank/DDBJ whole genome shotgun (WGS) entry which is preliminary data.</text>
</comment>
<evidence type="ECO:0000313" key="9">
    <source>
        <dbReference type="Proteomes" id="UP000247973"/>
    </source>
</evidence>
<dbReference type="PROSITE" id="PS51257">
    <property type="entry name" value="PROKAR_LIPOPROTEIN"/>
    <property type="match status" value="1"/>
</dbReference>
<feature type="domain" description="SusD-like N-terminal" evidence="7">
    <location>
        <begin position="22"/>
        <end position="216"/>
    </location>
</feature>
<evidence type="ECO:0000256" key="2">
    <source>
        <dbReference type="ARBA" id="ARBA00006275"/>
    </source>
</evidence>
<dbReference type="InterPro" id="IPR011990">
    <property type="entry name" value="TPR-like_helical_dom_sf"/>
</dbReference>
<dbReference type="Gene3D" id="1.25.40.390">
    <property type="match status" value="1"/>
</dbReference>
<evidence type="ECO:0000259" key="6">
    <source>
        <dbReference type="Pfam" id="PF07980"/>
    </source>
</evidence>
<evidence type="ECO:0000259" key="7">
    <source>
        <dbReference type="Pfam" id="PF14322"/>
    </source>
</evidence>
<dbReference type="Pfam" id="PF07980">
    <property type="entry name" value="SusD_RagB"/>
    <property type="match status" value="1"/>
</dbReference>
<protein>
    <submittedName>
        <fullName evidence="8">Putative outer membrane starch-binding protein</fullName>
    </submittedName>
</protein>
<dbReference type="InterPro" id="IPR033985">
    <property type="entry name" value="SusD-like_N"/>
</dbReference>
<evidence type="ECO:0000256" key="1">
    <source>
        <dbReference type="ARBA" id="ARBA00004442"/>
    </source>
</evidence>
<evidence type="ECO:0000256" key="4">
    <source>
        <dbReference type="ARBA" id="ARBA00023136"/>
    </source>
</evidence>
<gene>
    <name evidence="8" type="ORF">CLV62_10822</name>
</gene>
<name>A0A2V3PWT4_9BACT</name>
<proteinExistence type="inferred from homology"/>
<dbReference type="SUPFAM" id="SSF48452">
    <property type="entry name" value="TPR-like"/>
    <property type="match status" value="1"/>
</dbReference>
<dbReference type="Proteomes" id="UP000247973">
    <property type="component" value="Unassembled WGS sequence"/>
</dbReference>
<dbReference type="Pfam" id="PF14322">
    <property type="entry name" value="SusD-like_3"/>
    <property type="match status" value="1"/>
</dbReference>
<keyword evidence="4" id="KW-0472">Membrane</keyword>
<keyword evidence="3" id="KW-0732">Signal</keyword>
<dbReference type="OrthoDB" id="1016139at2"/>
<keyword evidence="9" id="KW-1185">Reference proteome</keyword>
<feature type="domain" description="RagB/SusD" evidence="6">
    <location>
        <begin position="354"/>
        <end position="509"/>
    </location>
</feature>
<dbReference type="AlphaFoldDB" id="A0A2V3PWT4"/>
<evidence type="ECO:0000256" key="3">
    <source>
        <dbReference type="ARBA" id="ARBA00022729"/>
    </source>
</evidence>
<evidence type="ECO:0000313" key="8">
    <source>
        <dbReference type="EMBL" id="PXV65024.1"/>
    </source>
</evidence>
<comment type="similarity">
    <text evidence="2">Belongs to the SusD family.</text>
</comment>
<reference evidence="8 9" key="1">
    <citation type="submission" date="2018-03" db="EMBL/GenBank/DDBJ databases">
        <title>Genomic Encyclopedia of Archaeal and Bacterial Type Strains, Phase II (KMG-II): from individual species to whole genera.</title>
        <authorList>
            <person name="Goeker M."/>
        </authorList>
    </citation>
    <scope>NUCLEOTIDE SEQUENCE [LARGE SCALE GENOMIC DNA]</scope>
    <source>
        <strain evidence="8 9">DSM 100214</strain>
    </source>
</reference>